<dbReference type="Proteomes" id="UP000225706">
    <property type="component" value="Unassembled WGS sequence"/>
</dbReference>
<comment type="caution">
    <text evidence="2">The sequence shown here is derived from an EMBL/GenBank/DDBJ whole genome shotgun (WGS) entry which is preliminary data.</text>
</comment>
<feature type="region of interest" description="Disordered" evidence="1">
    <location>
        <begin position="122"/>
        <end position="144"/>
    </location>
</feature>
<dbReference type="PANTHER" id="PTHR34239">
    <property type="entry name" value="APPLE DOMAIN-CONTAINING PROTEIN"/>
    <property type="match status" value="1"/>
</dbReference>
<dbReference type="InterPro" id="IPR043502">
    <property type="entry name" value="DNA/RNA_pol_sf"/>
</dbReference>
<dbReference type="EMBL" id="LSMT01000253">
    <property type="protein sequence ID" value="PFX22060.1"/>
    <property type="molecule type" value="Genomic_DNA"/>
</dbReference>
<dbReference type="Gene3D" id="3.10.10.10">
    <property type="entry name" value="HIV Type 1 Reverse Transcriptase, subunit A, domain 1"/>
    <property type="match status" value="1"/>
</dbReference>
<feature type="region of interest" description="Disordered" evidence="1">
    <location>
        <begin position="230"/>
        <end position="249"/>
    </location>
</feature>
<dbReference type="InterPro" id="IPR043128">
    <property type="entry name" value="Rev_trsase/Diguanyl_cyclase"/>
</dbReference>
<feature type="compositionally biased region" description="Basic and acidic residues" evidence="1">
    <location>
        <begin position="230"/>
        <end position="241"/>
    </location>
</feature>
<organism evidence="2 3">
    <name type="scientific">Stylophora pistillata</name>
    <name type="common">Smooth cauliflower coral</name>
    <dbReference type="NCBI Taxonomy" id="50429"/>
    <lineage>
        <taxon>Eukaryota</taxon>
        <taxon>Metazoa</taxon>
        <taxon>Cnidaria</taxon>
        <taxon>Anthozoa</taxon>
        <taxon>Hexacorallia</taxon>
        <taxon>Scleractinia</taxon>
        <taxon>Astrocoeniina</taxon>
        <taxon>Pocilloporidae</taxon>
        <taxon>Stylophora</taxon>
    </lineage>
</organism>
<dbReference type="OrthoDB" id="5985995at2759"/>
<feature type="compositionally biased region" description="Basic and acidic residues" evidence="1">
    <location>
        <begin position="122"/>
        <end position="137"/>
    </location>
</feature>
<feature type="region of interest" description="Disordered" evidence="1">
    <location>
        <begin position="1"/>
        <end position="79"/>
    </location>
</feature>
<evidence type="ECO:0000313" key="2">
    <source>
        <dbReference type="EMBL" id="PFX22060.1"/>
    </source>
</evidence>
<proteinExistence type="predicted"/>
<evidence type="ECO:0000313" key="3">
    <source>
        <dbReference type="Proteomes" id="UP000225706"/>
    </source>
</evidence>
<name>A0A2B4RZS7_STYPI</name>
<dbReference type="STRING" id="50429.A0A2B4RZS7"/>
<dbReference type="AlphaFoldDB" id="A0A2B4RZS7"/>
<protein>
    <submittedName>
        <fullName evidence="2">Gag-Pol polyprotein</fullName>
    </submittedName>
</protein>
<accession>A0A2B4RZS7</accession>
<gene>
    <name evidence="2" type="primary">gag-pol</name>
    <name evidence="2" type="ORF">AWC38_SpisGene13446</name>
</gene>
<dbReference type="Gene3D" id="3.30.70.270">
    <property type="match status" value="1"/>
</dbReference>
<reference evidence="3" key="1">
    <citation type="journal article" date="2017" name="bioRxiv">
        <title>Comparative analysis of the genomes of Stylophora pistillata and Acropora digitifera provides evidence for extensive differences between species of corals.</title>
        <authorList>
            <person name="Voolstra C.R."/>
            <person name="Li Y."/>
            <person name="Liew Y.J."/>
            <person name="Baumgarten S."/>
            <person name="Zoccola D."/>
            <person name="Flot J.-F."/>
            <person name="Tambutte S."/>
            <person name="Allemand D."/>
            <person name="Aranda M."/>
        </authorList>
    </citation>
    <scope>NUCLEOTIDE SEQUENCE [LARGE SCALE GENOMIC DNA]</scope>
</reference>
<dbReference type="PANTHER" id="PTHR34239:SF2">
    <property type="entry name" value="TRANSPOSABLE ELEMENT P TRANSPOSASE_THAP9 CONSERVED DOMAIN-CONTAINING PROTEIN"/>
    <property type="match status" value="1"/>
</dbReference>
<dbReference type="SUPFAM" id="SSF56672">
    <property type="entry name" value="DNA/RNA polymerases"/>
    <property type="match status" value="1"/>
</dbReference>
<keyword evidence="3" id="KW-1185">Reference proteome</keyword>
<sequence>MSKEKTSKTPSVKGNRPGPVKRHATQTDLPAKKRRDVCSSSKEHVDDDDRDPEALMNEIIDEINGSDPSDKDLDTDDPDVDETLAELQKEYESDDTPGAKLQHKQLAKLTDKMFRHRMSDKALKDKLDRQERPENSKNAKPTRVNPGIWRKLRDHNKKSDAQMYKIQQALIKGIIPVLRMTDLSMTGNLSNDQLQIMKKLGLEALSLLSHASYEINEFKKLERPGLQALEKERRSKTEHKTSTTVEMDLESSNDQVSDIHVKSFTTGNISKSIATWRLMTSDSTILEMVTGYRIAFDSEPFQTVVPHIHFPRGEEIIETEISKLLTENVIVDATHCEAEFISTVFTRPKKDGSHTLILNLKRPNEQVTYKHFKMESLQTAAQLIKQGSCMAVLDLKDAYYSVPIVTDHRKYLRFIFKNNLYEFTCLPTGLSSVPRSFTKLMKPV</sequence>
<evidence type="ECO:0000256" key="1">
    <source>
        <dbReference type="SAM" id="MobiDB-lite"/>
    </source>
</evidence>